<evidence type="ECO:0000313" key="1">
    <source>
        <dbReference type="EMBL" id="PWN43418.1"/>
    </source>
</evidence>
<dbReference type="AlphaFoldDB" id="A0A316W2U3"/>
<organism evidence="1 2">
    <name type="scientific">Ceraceosorus guamensis</name>
    <dbReference type="NCBI Taxonomy" id="1522189"/>
    <lineage>
        <taxon>Eukaryota</taxon>
        <taxon>Fungi</taxon>
        <taxon>Dikarya</taxon>
        <taxon>Basidiomycota</taxon>
        <taxon>Ustilaginomycotina</taxon>
        <taxon>Exobasidiomycetes</taxon>
        <taxon>Ceraceosorales</taxon>
        <taxon>Ceraceosoraceae</taxon>
        <taxon>Ceraceosorus</taxon>
    </lineage>
</organism>
<name>A0A316W2U3_9BASI</name>
<dbReference type="EMBL" id="KZ819370">
    <property type="protein sequence ID" value="PWN43418.1"/>
    <property type="molecule type" value="Genomic_DNA"/>
</dbReference>
<dbReference type="InParanoid" id="A0A316W2U3"/>
<proteinExistence type="predicted"/>
<protein>
    <submittedName>
        <fullName evidence="1">Uncharacterized protein</fullName>
    </submittedName>
</protein>
<keyword evidence="2" id="KW-1185">Reference proteome</keyword>
<dbReference type="Proteomes" id="UP000245783">
    <property type="component" value="Unassembled WGS sequence"/>
</dbReference>
<evidence type="ECO:0000313" key="2">
    <source>
        <dbReference type="Proteomes" id="UP000245783"/>
    </source>
</evidence>
<dbReference type="RefSeq" id="XP_025370578.1">
    <property type="nucleotide sequence ID" value="XM_025517734.1"/>
</dbReference>
<accession>A0A316W2U3</accession>
<dbReference type="GeneID" id="37039604"/>
<sequence>MLRPSPRIALNHEWSPSSRLALSISRGHPTSHPRLVASQSRVHMTLDERHVKMDREDIIYQANREGDRGCRRCARQSRFDSFHRSHASCLTNFTNGMTIPCMHGCMGLPQSKLREVRARGFLLGMHASGAPRYTVAGSRFQHSRESRVRVRTKMTCSSLPPLPGCSVPLHPANHSGERHRERWVV</sequence>
<gene>
    <name evidence="1" type="ORF">IE81DRAFT_90551</name>
</gene>
<reference evidence="1 2" key="1">
    <citation type="journal article" date="2018" name="Mol. Biol. Evol.">
        <title>Broad Genomic Sampling Reveals a Smut Pathogenic Ancestry of the Fungal Clade Ustilaginomycotina.</title>
        <authorList>
            <person name="Kijpornyongpan T."/>
            <person name="Mondo S.J."/>
            <person name="Barry K."/>
            <person name="Sandor L."/>
            <person name="Lee J."/>
            <person name="Lipzen A."/>
            <person name="Pangilinan J."/>
            <person name="LaButti K."/>
            <person name="Hainaut M."/>
            <person name="Henrissat B."/>
            <person name="Grigoriev I.V."/>
            <person name="Spatafora J.W."/>
            <person name="Aime M.C."/>
        </authorList>
    </citation>
    <scope>NUCLEOTIDE SEQUENCE [LARGE SCALE GENOMIC DNA]</scope>
    <source>
        <strain evidence="1 2">MCA 4658</strain>
    </source>
</reference>